<dbReference type="AlphaFoldDB" id="A0A090W5V8"/>
<dbReference type="PANTHER" id="PTHR43237:SF4">
    <property type="entry name" value="NADP-DEPENDENT MALIC ENZYME"/>
    <property type="match status" value="1"/>
</dbReference>
<gene>
    <name evidence="7" type="ORF">JCM19300_3465</name>
</gene>
<name>A0A090W5V8_9FLAO</name>
<feature type="domain" description="Malic enzyme NAD-binding" evidence="5">
    <location>
        <begin position="164"/>
        <end position="287"/>
    </location>
</feature>
<dbReference type="Gene3D" id="3.40.50.720">
    <property type="entry name" value="NAD(P)-binding Rossmann-like Domain"/>
    <property type="match status" value="1"/>
</dbReference>
<dbReference type="FunFam" id="3.40.50.10380:FF:000003">
    <property type="entry name" value="NADP-dependent malic enzyme"/>
    <property type="match status" value="1"/>
</dbReference>
<keyword evidence="3" id="KW-0479">Metal-binding</keyword>
<dbReference type="SUPFAM" id="SSF51735">
    <property type="entry name" value="NAD(P)-binding Rossmann-fold domains"/>
    <property type="match status" value="1"/>
</dbReference>
<evidence type="ECO:0000259" key="6">
    <source>
        <dbReference type="SMART" id="SM01274"/>
    </source>
</evidence>
<dbReference type="Pfam" id="PF03949">
    <property type="entry name" value="Malic_M"/>
    <property type="match status" value="1"/>
</dbReference>
<evidence type="ECO:0000256" key="2">
    <source>
        <dbReference type="ARBA" id="ARBA00001946"/>
    </source>
</evidence>
<dbReference type="InterPro" id="IPR012302">
    <property type="entry name" value="Malic_NAD-bd"/>
</dbReference>
<dbReference type="SUPFAM" id="SSF53223">
    <property type="entry name" value="Aminoacid dehydrogenase-like, N-terminal domain"/>
    <property type="match status" value="1"/>
</dbReference>
<dbReference type="GO" id="GO:0051287">
    <property type="term" value="F:NAD binding"/>
    <property type="evidence" value="ECO:0007669"/>
    <property type="project" value="InterPro"/>
</dbReference>
<evidence type="ECO:0000256" key="4">
    <source>
        <dbReference type="ARBA" id="ARBA00023002"/>
    </source>
</evidence>
<dbReference type="PROSITE" id="PS00331">
    <property type="entry name" value="MALIC_ENZYMES"/>
    <property type="match status" value="1"/>
</dbReference>
<dbReference type="Proteomes" id="UP000029644">
    <property type="component" value="Unassembled WGS sequence"/>
</dbReference>
<accession>A0A090W5V8</accession>
<evidence type="ECO:0000259" key="5">
    <source>
        <dbReference type="SMART" id="SM00919"/>
    </source>
</evidence>
<dbReference type="InterPro" id="IPR037062">
    <property type="entry name" value="Malic_N_dom_sf"/>
</dbReference>
<comment type="cofactor">
    <cofactor evidence="2">
        <name>Mg(2+)</name>
        <dbReference type="ChEBI" id="CHEBI:18420"/>
    </cofactor>
</comment>
<dbReference type="InterPro" id="IPR015884">
    <property type="entry name" value="Malic_enzyme_CS"/>
</dbReference>
<comment type="cofactor">
    <cofactor evidence="1">
        <name>Mn(2+)</name>
        <dbReference type="ChEBI" id="CHEBI:29035"/>
    </cofactor>
</comment>
<dbReference type="Pfam" id="PF00390">
    <property type="entry name" value="malic"/>
    <property type="match status" value="1"/>
</dbReference>
<dbReference type="InterPro" id="IPR012301">
    <property type="entry name" value="Malic_N_dom"/>
</dbReference>
<sequence>MSEESKRREALIYHAKPTPGKIAVVPTKKYATQRDLSLAYSPGVAAPCLEIEKDKEAAYKYTAKGNLVAVISNGTAVLGLGNIGPEASKPVMEGKGLLFKIFADIDVFDIEVDTENVDEFIETVKKIAPTFGGINLEDIKAPEAFEIERRLKEELDIPVMHDDQHGTAIISAAALLNAVEIAGKKLEEVKIVISGAGAAAISCSRLYQACGAKRENMVMLDSKGVIRDDREVLSDEKAEFATHRKIDTLLEAMENADVFIGLSMADIVTPEMLLVMAENPIVLHGKP</sequence>
<proteinExistence type="predicted"/>
<keyword evidence="4 7" id="KW-0560">Oxidoreductase</keyword>
<organism evidence="7 8">
    <name type="scientific">Algibacter lectus</name>
    <dbReference type="NCBI Taxonomy" id="221126"/>
    <lineage>
        <taxon>Bacteria</taxon>
        <taxon>Pseudomonadati</taxon>
        <taxon>Bacteroidota</taxon>
        <taxon>Flavobacteriia</taxon>
        <taxon>Flavobacteriales</taxon>
        <taxon>Flavobacteriaceae</taxon>
        <taxon>Algibacter</taxon>
    </lineage>
</organism>
<dbReference type="InterPro" id="IPR046346">
    <property type="entry name" value="Aminoacid_DH-like_N_sf"/>
</dbReference>
<reference evidence="7 8" key="1">
    <citation type="journal article" date="2014" name="Genome Announc.">
        <title>Draft Genome Sequences of Marine Flavobacterium Algibacter lectus Strains SS8 and NR4.</title>
        <authorList>
            <person name="Takatani N."/>
            <person name="Nakanishi M."/>
            <person name="Meirelles P."/>
            <person name="Mino S."/>
            <person name="Suda W."/>
            <person name="Oshima K."/>
            <person name="Hattori M."/>
            <person name="Ohkuma M."/>
            <person name="Hosokawa M."/>
            <person name="Miyashita K."/>
            <person name="Thompson F.L."/>
            <person name="Niwa A."/>
            <person name="Sawabe T."/>
            <person name="Sawabe T."/>
        </authorList>
    </citation>
    <scope>NUCLEOTIDE SEQUENCE [LARGE SCALE GENOMIC DNA]</scope>
    <source>
        <strain evidence="7 8">JCM 19300</strain>
    </source>
</reference>
<dbReference type="SMART" id="SM00919">
    <property type="entry name" value="Malic_M"/>
    <property type="match status" value="1"/>
</dbReference>
<evidence type="ECO:0000256" key="3">
    <source>
        <dbReference type="ARBA" id="ARBA00022723"/>
    </source>
</evidence>
<evidence type="ECO:0000313" key="7">
    <source>
        <dbReference type="EMBL" id="GAL62897.1"/>
    </source>
</evidence>
<evidence type="ECO:0000256" key="1">
    <source>
        <dbReference type="ARBA" id="ARBA00001936"/>
    </source>
</evidence>
<dbReference type="EC" id="1.1.1.40" evidence="7"/>
<dbReference type="SMART" id="SM01274">
    <property type="entry name" value="malic"/>
    <property type="match status" value="1"/>
</dbReference>
<dbReference type="PANTHER" id="PTHR43237">
    <property type="entry name" value="NADP-DEPENDENT MALIC ENZYME"/>
    <property type="match status" value="1"/>
</dbReference>
<dbReference type="InterPro" id="IPR036291">
    <property type="entry name" value="NAD(P)-bd_dom_sf"/>
</dbReference>
<comment type="caution">
    <text evidence="7">The sequence shown here is derived from an EMBL/GenBank/DDBJ whole genome shotgun (WGS) entry which is preliminary data.</text>
</comment>
<dbReference type="InterPro" id="IPR051674">
    <property type="entry name" value="Malate_Decarboxylase"/>
</dbReference>
<dbReference type="GO" id="GO:0046872">
    <property type="term" value="F:metal ion binding"/>
    <property type="evidence" value="ECO:0007669"/>
    <property type="project" value="UniProtKB-KW"/>
</dbReference>
<protein>
    <submittedName>
        <fullName evidence="7">NADP-dependent malic enzyme</fullName>
        <ecNumber evidence="7">1.1.1.40</ecNumber>
    </submittedName>
</protein>
<dbReference type="GO" id="GO:0004473">
    <property type="term" value="F:malate dehydrogenase (decarboxylating) (NADP+) activity"/>
    <property type="evidence" value="ECO:0007669"/>
    <property type="project" value="UniProtKB-EC"/>
</dbReference>
<dbReference type="EMBL" id="BBNQ01000008">
    <property type="protein sequence ID" value="GAL62897.1"/>
    <property type="molecule type" value="Genomic_DNA"/>
</dbReference>
<dbReference type="Gene3D" id="3.40.50.10380">
    <property type="entry name" value="Malic enzyme, N-terminal domain"/>
    <property type="match status" value="1"/>
</dbReference>
<feature type="domain" description="Malic enzyme N-terminal" evidence="6">
    <location>
        <begin position="19"/>
        <end position="152"/>
    </location>
</feature>
<evidence type="ECO:0000313" key="8">
    <source>
        <dbReference type="Proteomes" id="UP000029644"/>
    </source>
</evidence>